<dbReference type="OrthoDB" id="6022217at2759"/>
<sequence>MNPCEQSQTPSSFPLVDSLYELQPILNVENEDDLARFLRTFRVDCIPPNVCICQSVMRCYILSFEVLLPLIKMTLRLKDHERKFLTYICRHTETFLAHEPHAYFCNPSNVVSYADKIVDMKSILNIMSIPVLSTYFCSNCGFQRIEQTVNGLICKDICEYASDQLVRHRWKCLTCCSYLHSYVEHKLYPTARMTAFVVFTLKGFKSMKGLIYNPQPPKDLKVILAGRFEMRYIIVESDNSYHFCKYKDRKNFLIQVNGHFTIPTYKDVLRNIQCLPSNQKTLE</sequence>
<gene>
    <name evidence="1" type="ORF">RF11_09362</name>
</gene>
<proteinExistence type="predicted"/>
<reference evidence="1 2" key="1">
    <citation type="journal article" date="2014" name="Genome Biol. Evol.">
        <title>The genome of the myxosporean Thelohanellus kitauei shows adaptations to nutrient acquisition within its fish host.</title>
        <authorList>
            <person name="Yang Y."/>
            <person name="Xiong J."/>
            <person name="Zhou Z."/>
            <person name="Huo F."/>
            <person name="Miao W."/>
            <person name="Ran C."/>
            <person name="Liu Y."/>
            <person name="Zhang J."/>
            <person name="Feng J."/>
            <person name="Wang M."/>
            <person name="Wang M."/>
            <person name="Wang L."/>
            <person name="Yao B."/>
        </authorList>
    </citation>
    <scope>NUCLEOTIDE SEQUENCE [LARGE SCALE GENOMIC DNA]</scope>
    <source>
        <strain evidence="1">Wuqing</strain>
    </source>
</reference>
<keyword evidence="2" id="KW-1185">Reference proteome</keyword>
<name>A0A0C2IXX2_THEKT</name>
<accession>A0A0C2IXX2</accession>
<evidence type="ECO:0000313" key="2">
    <source>
        <dbReference type="Proteomes" id="UP000031668"/>
    </source>
</evidence>
<organism evidence="1 2">
    <name type="scientific">Thelohanellus kitauei</name>
    <name type="common">Myxosporean</name>
    <dbReference type="NCBI Taxonomy" id="669202"/>
    <lineage>
        <taxon>Eukaryota</taxon>
        <taxon>Metazoa</taxon>
        <taxon>Cnidaria</taxon>
        <taxon>Myxozoa</taxon>
        <taxon>Myxosporea</taxon>
        <taxon>Bivalvulida</taxon>
        <taxon>Platysporina</taxon>
        <taxon>Myxobolidae</taxon>
        <taxon>Thelohanellus</taxon>
    </lineage>
</organism>
<protein>
    <submittedName>
        <fullName evidence="1">Uncharacterized protein</fullName>
    </submittedName>
</protein>
<dbReference type="EMBL" id="JWZT01005277">
    <property type="protein sequence ID" value="KII61702.1"/>
    <property type="molecule type" value="Genomic_DNA"/>
</dbReference>
<comment type="caution">
    <text evidence="1">The sequence shown here is derived from an EMBL/GenBank/DDBJ whole genome shotgun (WGS) entry which is preliminary data.</text>
</comment>
<dbReference type="Proteomes" id="UP000031668">
    <property type="component" value="Unassembled WGS sequence"/>
</dbReference>
<evidence type="ECO:0000313" key="1">
    <source>
        <dbReference type="EMBL" id="KII61702.1"/>
    </source>
</evidence>
<dbReference type="AlphaFoldDB" id="A0A0C2IXX2"/>